<keyword evidence="1" id="KW-0403">Intermediate filament</keyword>
<dbReference type="Ensembl" id="ENSPRET00000016366.1">
    <property type="protein sequence ID" value="ENSPREP00000016195.1"/>
    <property type="gene ID" value="ENSPREG00000010909.1"/>
</dbReference>
<feature type="compositionally biased region" description="Basic and acidic residues" evidence="4">
    <location>
        <begin position="554"/>
        <end position="565"/>
    </location>
</feature>
<dbReference type="SUPFAM" id="SSF64593">
    <property type="entry name" value="Intermediate filament protein, coiled coil region"/>
    <property type="match status" value="1"/>
</dbReference>
<reference evidence="6" key="3">
    <citation type="submission" date="2025-09" db="UniProtKB">
        <authorList>
            <consortium name="Ensembl"/>
        </authorList>
    </citation>
    <scope>IDENTIFICATION</scope>
    <source>
        <strain evidence="6">Guanapo</strain>
    </source>
</reference>
<feature type="coiled-coil region" evidence="3">
    <location>
        <begin position="259"/>
        <end position="307"/>
    </location>
</feature>
<feature type="compositionally biased region" description="Polar residues" evidence="4">
    <location>
        <begin position="9"/>
        <end position="20"/>
    </location>
</feature>
<feature type="region of interest" description="Disordered" evidence="4">
    <location>
        <begin position="184"/>
        <end position="210"/>
    </location>
</feature>
<feature type="domain" description="IF rod" evidence="5">
    <location>
        <begin position="104"/>
        <end position="544"/>
    </location>
</feature>
<feature type="region of interest" description="Disordered" evidence="4">
    <location>
        <begin position="1"/>
        <end position="94"/>
    </location>
</feature>
<feature type="compositionally biased region" description="Pro residues" evidence="4">
    <location>
        <begin position="81"/>
        <end position="92"/>
    </location>
</feature>
<dbReference type="PANTHER" id="PTHR14516:SF2">
    <property type="entry name" value="NON-HOMOLOGOUS END JOINING FACTOR IFFO1"/>
    <property type="match status" value="1"/>
</dbReference>
<reference evidence="7" key="1">
    <citation type="submission" date="2013-11" db="EMBL/GenBank/DDBJ databases">
        <title>The genomic landscape of the Guanapo guppy.</title>
        <authorList>
            <person name="Kuenstner A."/>
            <person name="Dreyer C."/>
        </authorList>
    </citation>
    <scope>NUCLEOTIDE SEQUENCE</scope>
    <source>
        <strain evidence="7">Guanapo</strain>
    </source>
</reference>
<evidence type="ECO:0000256" key="1">
    <source>
        <dbReference type="ARBA" id="ARBA00022754"/>
    </source>
</evidence>
<keyword evidence="2 3" id="KW-0175">Coiled coil</keyword>
<evidence type="ECO:0000259" key="5">
    <source>
        <dbReference type="PROSITE" id="PS51842"/>
    </source>
</evidence>
<dbReference type="Gene3D" id="1.20.5.1160">
    <property type="entry name" value="Vasodilator-stimulated phosphoprotein"/>
    <property type="match status" value="1"/>
</dbReference>
<feature type="coiled-coil region" evidence="3">
    <location>
        <begin position="115"/>
        <end position="142"/>
    </location>
</feature>
<dbReference type="Proteomes" id="UP000242638">
    <property type="component" value="Unassembled WGS sequence"/>
</dbReference>
<feature type="coiled-coil region" evidence="3">
    <location>
        <begin position="488"/>
        <end position="515"/>
    </location>
</feature>
<name>A0A3P9P314_POERE</name>
<evidence type="ECO:0000256" key="4">
    <source>
        <dbReference type="SAM" id="MobiDB-lite"/>
    </source>
</evidence>
<accession>A0A3P9P314</accession>
<evidence type="ECO:0000256" key="2">
    <source>
        <dbReference type="ARBA" id="ARBA00023054"/>
    </source>
</evidence>
<reference evidence="6" key="2">
    <citation type="submission" date="2025-08" db="UniProtKB">
        <authorList>
            <consortium name="Ensembl"/>
        </authorList>
    </citation>
    <scope>IDENTIFICATION</scope>
    <source>
        <strain evidence="6">Guanapo</strain>
    </source>
</reference>
<dbReference type="SMART" id="SM01391">
    <property type="entry name" value="Filament"/>
    <property type="match status" value="1"/>
</dbReference>
<feature type="compositionally biased region" description="Polar residues" evidence="4">
    <location>
        <begin position="184"/>
        <end position="208"/>
    </location>
</feature>
<dbReference type="AlphaFoldDB" id="A0A3P9P314"/>
<organism evidence="6 7">
    <name type="scientific">Poecilia reticulata</name>
    <name type="common">Guppy</name>
    <name type="synonym">Acanthophacelus reticulatus</name>
    <dbReference type="NCBI Taxonomy" id="8081"/>
    <lineage>
        <taxon>Eukaryota</taxon>
        <taxon>Metazoa</taxon>
        <taxon>Chordata</taxon>
        <taxon>Craniata</taxon>
        <taxon>Vertebrata</taxon>
        <taxon>Euteleostomi</taxon>
        <taxon>Actinopterygii</taxon>
        <taxon>Neopterygii</taxon>
        <taxon>Teleostei</taxon>
        <taxon>Neoteleostei</taxon>
        <taxon>Acanthomorphata</taxon>
        <taxon>Ovalentaria</taxon>
        <taxon>Atherinomorphae</taxon>
        <taxon>Cyprinodontiformes</taxon>
        <taxon>Poeciliidae</taxon>
        <taxon>Poeciliinae</taxon>
        <taxon>Poecilia</taxon>
    </lineage>
</organism>
<evidence type="ECO:0000313" key="7">
    <source>
        <dbReference type="Proteomes" id="UP000242638"/>
    </source>
</evidence>
<dbReference type="Pfam" id="PF00038">
    <property type="entry name" value="Filament"/>
    <property type="match status" value="1"/>
</dbReference>
<dbReference type="PANTHER" id="PTHR14516">
    <property type="entry name" value="1-PYRROLINE-5-CARBOXYLATE DEHYDROGENASE FAMILY MEMBER"/>
    <property type="match status" value="1"/>
</dbReference>
<dbReference type="PROSITE" id="PS51842">
    <property type="entry name" value="IF_ROD_2"/>
    <property type="match status" value="1"/>
</dbReference>
<proteinExistence type="predicted"/>
<protein>
    <submittedName>
        <fullName evidence="6">Intermediate filament family orphan 1</fullName>
    </submittedName>
</protein>
<dbReference type="InterPro" id="IPR039008">
    <property type="entry name" value="IF_rod_dom"/>
</dbReference>
<dbReference type="Bgee" id="ENSPREG00000010909">
    <property type="expression patterns" value="Expressed in head"/>
</dbReference>
<dbReference type="Gene3D" id="1.20.5.170">
    <property type="match status" value="1"/>
</dbReference>
<dbReference type="GO" id="GO:0005882">
    <property type="term" value="C:intermediate filament"/>
    <property type="evidence" value="ECO:0007669"/>
    <property type="project" value="UniProtKB-KW"/>
</dbReference>
<feature type="region of interest" description="Disordered" evidence="4">
    <location>
        <begin position="549"/>
        <end position="579"/>
    </location>
</feature>
<evidence type="ECO:0000313" key="6">
    <source>
        <dbReference type="Ensembl" id="ENSPREP00000016195.1"/>
    </source>
</evidence>
<dbReference type="GeneTree" id="ENSGT00510000046803"/>
<feature type="compositionally biased region" description="Low complexity" evidence="4">
    <location>
        <begin position="566"/>
        <end position="579"/>
    </location>
</feature>
<evidence type="ECO:0000256" key="3">
    <source>
        <dbReference type="SAM" id="Coils"/>
    </source>
</evidence>
<keyword evidence="7" id="KW-1185">Reference proteome</keyword>
<sequence length="579" mass="64906">MNPLLGANTHLQQHPQQSQAPGHPDSPSALLPEAAFGAPDPASLLLGDQAAPGPDQPGHPQTSPYLHHTHSGPYQHRAAPQQPPPQQQPHPPAAMALRNDLGSNISVLKTLNLRFRCFLAKVHELERRNKILEKQLQQALDANKGCQSGCCENKLHTQEAGVQTGFVGTIPLRPGSLPFHNTNNSARSQASPCVDSPGSNKTTQSCSTNPPPRFLPGTIWSYNHTRKFGPGAERLPSPGVSWMHPDGVGVQIDTITPEIRALYNVLAKVKRERDEFKRRWEEEYTMRMDLQQKIADLQEDLQESEGCQDELALRVQHLKAELVLFKGLMSNNLSELDTKIQEKAMKVDMDICRRIDITARLCDVAQQRNCEDVIQMYQPTPLSFNGSECDEPVSSSEGEVGVAKEEEHFGSSASQINEEMQRMLTQLRECEFEDDCDSLAWEETEETLLLWEDFPGCTLPPDPTHPPGEEDCLEKVINDTECLFKSREKEYQETIDQIELELATAKSDMNRHLHEYMEMCSMKRGLDVQMETCRRLITQSGDRYKHTLTSLSHHTHESDQRDTDRSSSSPPSSSSNGRS</sequence>